<feature type="chain" id="PRO_5039519217" evidence="1">
    <location>
        <begin position="28"/>
        <end position="206"/>
    </location>
</feature>
<dbReference type="RefSeq" id="WP_094925587.1">
    <property type="nucleotide sequence ID" value="NZ_NPIA01000006.1"/>
</dbReference>
<protein>
    <submittedName>
        <fullName evidence="2">Uncharacterized protein</fullName>
    </submittedName>
</protein>
<comment type="caution">
    <text evidence="2">The sequence shown here is derived from an EMBL/GenBank/DDBJ whole genome shotgun (WGS) entry which is preliminary data.</text>
</comment>
<evidence type="ECO:0000313" key="2">
    <source>
        <dbReference type="EMBL" id="OZM56538.1"/>
    </source>
</evidence>
<evidence type="ECO:0000313" key="3">
    <source>
        <dbReference type="Proteomes" id="UP000217083"/>
    </source>
</evidence>
<reference evidence="3" key="1">
    <citation type="submission" date="2017-08" db="EMBL/GenBank/DDBJ databases">
        <authorList>
            <person name="Huang Z."/>
        </authorList>
    </citation>
    <scope>NUCLEOTIDE SEQUENCE [LARGE SCALE GENOMIC DNA]</scope>
    <source>
        <strain evidence="3">SA5d-4</strain>
    </source>
</reference>
<gene>
    <name evidence="2" type="ORF">CIB95_12260</name>
</gene>
<keyword evidence="1" id="KW-0732">Signal</keyword>
<dbReference type="AlphaFoldDB" id="A0A263BSJ1"/>
<name>A0A263BSJ1_9BACI</name>
<reference evidence="2 3" key="2">
    <citation type="submission" date="2017-09" db="EMBL/GenBank/DDBJ databases">
        <title>Bacillus patelloidae sp. nov., isolated from the intestinal tract of a marine limpet.</title>
        <authorList>
            <person name="Liu R."/>
            <person name="Dong C."/>
            <person name="Shao Z."/>
        </authorList>
    </citation>
    <scope>NUCLEOTIDE SEQUENCE [LARGE SCALE GENOMIC DNA]</scope>
    <source>
        <strain evidence="2 3">SA5d-4</strain>
    </source>
</reference>
<organism evidence="2 3">
    <name type="scientific">Lottiidibacillus patelloidae</name>
    <dbReference type="NCBI Taxonomy" id="2670334"/>
    <lineage>
        <taxon>Bacteria</taxon>
        <taxon>Bacillati</taxon>
        <taxon>Bacillota</taxon>
        <taxon>Bacilli</taxon>
        <taxon>Bacillales</taxon>
        <taxon>Bacillaceae</taxon>
        <taxon>Lottiidibacillus</taxon>
    </lineage>
</organism>
<sequence length="206" mass="21861">MSKAKKLAIFSFVVVLMIAAAVTSATSALYTSSASNDGNNFESGTLVISQQRNNDTVTTAPMFYGDPSMGVNAYTETESVGGIAPGDNIIRSLVVKNDGSLDAKVTKLFATVTSGESNPGYAHFIKKLNVRIINTATNTVLYNGRINALLEDGGFTIPSDKVFNIYSGGTATLKYRVTLAKGAGNQIQGQTFVFDFSIFAEQLANN</sequence>
<accession>A0A263BSJ1</accession>
<keyword evidence="3" id="KW-1185">Reference proteome</keyword>
<dbReference type="EMBL" id="NPIA01000006">
    <property type="protein sequence ID" value="OZM56538.1"/>
    <property type="molecule type" value="Genomic_DNA"/>
</dbReference>
<evidence type="ECO:0000256" key="1">
    <source>
        <dbReference type="SAM" id="SignalP"/>
    </source>
</evidence>
<dbReference type="Proteomes" id="UP000217083">
    <property type="component" value="Unassembled WGS sequence"/>
</dbReference>
<proteinExistence type="predicted"/>
<feature type="signal peptide" evidence="1">
    <location>
        <begin position="1"/>
        <end position="27"/>
    </location>
</feature>